<keyword evidence="2" id="KW-0732">Signal</keyword>
<protein>
    <submittedName>
        <fullName evidence="3">Uncharacterized protein</fullName>
    </submittedName>
</protein>
<comment type="caution">
    <text evidence="3">The sequence shown here is derived from an EMBL/GenBank/DDBJ whole genome shotgun (WGS) entry which is preliminary data.</text>
</comment>
<dbReference type="EMBL" id="JABANO010025827">
    <property type="protein sequence ID" value="KAF4719592.1"/>
    <property type="molecule type" value="Genomic_DNA"/>
</dbReference>
<feature type="region of interest" description="Disordered" evidence="1">
    <location>
        <begin position="474"/>
        <end position="502"/>
    </location>
</feature>
<feature type="signal peptide" evidence="2">
    <location>
        <begin position="1"/>
        <end position="16"/>
    </location>
</feature>
<evidence type="ECO:0000256" key="2">
    <source>
        <dbReference type="SAM" id="SignalP"/>
    </source>
</evidence>
<feature type="chain" id="PRO_5029838649" evidence="2">
    <location>
        <begin position="17"/>
        <end position="666"/>
    </location>
</feature>
<accession>A0A7J6RGR7</accession>
<evidence type="ECO:0000313" key="4">
    <source>
        <dbReference type="Proteomes" id="UP000553632"/>
    </source>
</evidence>
<reference evidence="3 4" key="1">
    <citation type="submission" date="2020-04" db="EMBL/GenBank/DDBJ databases">
        <title>Perkinsus olseni comparative genomics.</title>
        <authorList>
            <person name="Bogema D.R."/>
        </authorList>
    </citation>
    <scope>NUCLEOTIDE SEQUENCE [LARGE SCALE GENOMIC DNA]</scope>
    <source>
        <strain evidence="3 4">ATCC PRA-207</strain>
    </source>
</reference>
<dbReference type="Proteomes" id="UP000553632">
    <property type="component" value="Unassembled WGS sequence"/>
</dbReference>
<evidence type="ECO:0000313" key="3">
    <source>
        <dbReference type="EMBL" id="KAF4719592.1"/>
    </source>
</evidence>
<feature type="region of interest" description="Disordered" evidence="1">
    <location>
        <begin position="352"/>
        <end position="421"/>
    </location>
</feature>
<proteinExistence type="predicted"/>
<dbReference type="AlphaFoldDB" id="A0A7J6RGR7"/>
<feature type="compositionally biased region" description="Polar residues" evidence="1">
    <location>
        <begin position="352"/>
        <end position="364"/>
    </location>
</feature>
<name>A0A7J6RGR7_PEROL</name>
<gene>
    <name evidence="3" type="ORF">FOZ63_031803</name>
</gene>
<evidence type="ECO:0000256" key="1">
    <source>
        <dbReference type="SAM" id="MobiDB-lite"/>
    </source>
</evidence>
<feature type="region of interest" description="Disordered" evidence="1">
    <location>
        <begin position="439"/>
        <end position="458"/>
    </location>
</feature>
<sequence>MVATILLLALSRCVLASGMTSAVSSTGIGLAPGMYTGYATDVTKALWPDMTSVSLVIGMYPRGDTNSAIIYTGPGGRFTPIVTGVPRPFGNSTFRNKLRPGNCFHFRGTHLFPPSPLFQLPDRSLRIPFCINNGRVVMYLDARGKKSRIYHLGCPVFLLKDTISEPHFAGLPALGSVPPPPASYQRTSAAVVREAAGLDDSAMRSTWWGLTPGLYVGEATDVTRQCWPDMANISLVISPKSAEPQMSSMICTGRDGSILPIVIGYPGRYSIFSFQRRVHARESFYYINARHNSPRVAPRVSRLKLSPRIPFCLRGDGLVMYLEAILGAGSGKFSALGCPLYLNKITSLTTATPDSQARVPSTSAVMAKGEGEEVTTSGHDAISSSGREEPEREEDELTRSKNLPRAKQAQSESGALHNGRQVLSGYRPGAAVIPAAPRGHLQAQTSSQGMVAGNNGGKAMKSGIDLAVRNEIEKMGEKRKRSPERSSQADTQRAKQVRAEDGRAVERLHRGGRPATGSRRLPRPFHKQGATDVGKVIVEGRVESAEGQMILSGPVNMTFESTLDHSFTRLHLPGLHPISTHAGHNTYYGLRCYRPWQHFDGLSELTPELAAAEGIMQISPLRVDNIYVCINSGMWRIHLGEETVDGLGREVVLPLVDVDDPFDLLN</sequence>
<organism evidence="3 4">
    <name type="scientific">Perkinsus olseni</name>
    <name type="common">Perkinsus atlanticus</name>
    <dbReference type="NCBI Taxonomy" id="32597"/>
    <lineage>
        <taxon>Eukaryota</taxon>
        <taxon>Sar</taxon>
        <taxon>Alveolata</taxon>
        <taxon>Perkinsozoa</taxon>
        <taxon>Perkinsea</taxon>
        <taxon>Perkinsida</taxon>
        <taxon>Perkinsidae</taxon>
        <taxon>Perkinsus</taxon>
    </lineage>
</organism>
<keyword evidence="4" id="KW-1185">Reference proteome</keyword>